<dbReference type="AlphaFoldDB" id="A0A7W4YZK1"/>
<protein>
    <submittedName>
        <fullName evidence="2">RimJ/RimL family protein N-acetyltransferase</fullName>
    </submittedName>
</protein>
<dbReference type="GO" id="GO:0005737">
    <property type="term" value="C:cytoplasm"/>
    <property type="evidence" value="ECO:0007669"/>
    <property type="project" value="TreeGrafter"/>
</dbReference>
<dbReference type="InterPro" id="IPR051908">
    <property type="entry name" value="Ribosomal_N-acetyltransferase"/>
</dbReference>
<dbReference type="SUPFAM" id="SSF55729">
    <property type="entry name" value="Acyl-CoA N-acyltransferases (Nat)"/>
    <property type="match status" value="1"/>
</dbReference>
<keyword evidence="2" id="KW-0808">Transferase</keyword>
<dbReference type="PANTHER" id="PTHR43441">
    <property type="entry name" value="RIBOSOMAL-PROTEIN-SERINE ACETYLTRANSFERASE"/>
    <property type="match status" value="1"/>
</dbReference>
<comment type="caution">
    <text evidence="2">The sequence shown here is derived from an EMBL/GenBank/DDBJ whole genome shotgun (WGS) entry which is preliminary data.</text>
</comment>
<name>A0A7W4YZK1_9ACTN</name>
<dbReference type="EMBL" id="JACHWR010000001">
    <property type="protein sequence ID" value="MBB3040833.1"/>
    <property type="molecule type" value="Genomic_DNA"/>
</dbReference>
<gene>
    <name evidence="2" type="ORF">FHU40_000634</name>
</gene>
<sequence>MLSRQVGDAELRPLEPWEAATFAAFTARHREHLGPWLPWARSIVDEESAHAFLQRYADATARDGGRIYALWRDGEMVGGTLFRVFEPAASTCEVGVWLSPEATGRGLVTRAVEAMVAWAVDVRGIRRVEWHCVPENLPSRAVARRLGFTHEGTLRQAFEHDGRLWDVEVWALLAAER</sequence>
<evidence type="ECO:0000259" key="1">
    <source>
        <dbReference type="PROSITE" id="PS51186"/>
    </source>
</evidence>
<reference evidence="2 3" key="1">
    <citation type="submission" date="2020-08" db="EMBL/GenBank/DDBJ databases">
        <title>Sequencing the genomes of 1000 actinobacteria strains.</title>
        <authorList>
            <person name="Klenk H.-P."/>
        </authorList>
    </citation>
    <scope>NUCLEOTIDE SEQUENCE [LARGE SCALE GENOMIC DNA]</scope>
    <source>
        <strain evidence="2 3">DSM 105498</strain>
    </source>
</reference>
<organism evidence="2 3">
    <name type="scientific">Nocardioides soli</name>
    <dbReference type="NCBI Taxonomy" id="1036020"/>
    <lineage>
        <taxon>Bacteria</taxon>
        <taxon>Bacillati</taxon>
        <taxon>Actinomycetota</taxon>
        <taxon>Actinomycetes</taxon>
        <taxon>Propionibacteriales</taxon>
        <taxon>Nocardioidaceae</taxon>
        <taxon>Nocardioides</taxon>
    </lineage>
</organism>
<dbReference type="PANTHER" id="PTHR43441:SF10">
    <property type="entry name" value="ACETYLTRANSFERASE"/>
    <property type="match status" value="1"/>
</dbReference>
<proteinExistence type="predicted"/>
<dbReference type="Gene3D" id="3.40.630.30">
    <property type="match status" value="1"/>
</dbReference>
<dbReference type="RefSeq" id="WP_183590816.1">
    <property type="nucleotide sequence ID" value="NZ_JACHWR010000001.1"/>
</dbReference>
<evidence type="ECO:0000313" key="3">
    <source>
        <dbReference type="Proteomes" id="UP000589626"/>
    </source>
</evidence>
<dbReference type="Proteomes" id="UP000589626">
    <property type="component" value="Unassembled WGS sequence"/>
</dbReference>
<dbReference type="InterPro" id="IPR016181">
    <property type="entry name" value="Acyl_CoA_acyltransferase"/>
</dbReference>
<dbReference type="CDD" id="cd04301">
    <property type="entry name" value="NAT_SF"/>
    <property type="match status" value="1"/>
</dbReference>
<evidence type="ECO:0000313" key="2">
    <source>
        <dbReference type="EMBL" id="MBB3040833.1"/>
    </source>
</evidence>
<dbReference type="Pfam" id="PF13302">
    <property type="entry name" value="Acetyltransf_3"/>
    <property type="match status" value="1"/>
</dbReference>
<accession>A0A7W4YZK1</accession>
<dbReference type="PROSITE" id="PS51186">
    <property type="entry name" value="GNAT"/>
    <property type="match status" value="1"/>
</dbReference>
<keyword evidence="3" id="KW-1185">Reference proteome</keyword>
<feature type="domain" description="N-acetyltransferase" evidence="1">
    <location>
        <begin position="9"/>
        <end position="176"/>
    </location>
</feature>
<dbReference type="InterPro" id="IPR000182">
    <property type="entry name" value="GNAT_dom"/>
</dbReference>
<dbReference type="GO" id="GO:0008999">
    <property type="term" value="F:protein-N-terminal-alanine acetyltransferase activity"/>
    <property type="evidence" value="ECO:0007669"/>
    <property type="project" value="TreeGrafter"/>
</dbReference>
<dbReference type="GO" id="GO:1990189">
    <property type="term" value="F:protein N-terminal-serine acetyltransferase activity"/>
    <property type="evidence" value="ECO:0007669"/>
    <property type="project" value="TreeGrafter"/>
</dbReference>